<evidence type="ECO:0000256" key="4">
    <source>
        <dbReference type="ARBA" id="ARBA00007637"/>
    </source>
</evidence>
<dbReference type="Gene3D" id="3.90.25.10">
    <property type="entry name" value="UDP-galactose 4-epimerase, domain 1"/>
    <property type="match status" value="1"/>
</dbReference>
<evidence type="ECO:0000256" key="5">
    <source>
        <dbReference type="ARBA" id="ARBA00013189"/>
    </source>
</evidence>
<evidence type="ECO:0000256" key="3">
    <source>
        <dbReference type="ARBA" id="ARBA00004947"/>
    </source>
</evidence>
<keyword evidence="9 10" id="KW-0119">Carbohydrate metabolism</keyword>
<proteinExistence type="inferred from homology"/>
<comment type="caution">
    <text evidence="12">The sequence shown here is derived from an EMBL/GenBank/DDBJ whole genome shotgun (WGS) entry which is preliminary data.</text>
</comment>
<name>A0ABV7D3F2_9PROT</name>
<dbReference type="Gene3D" id="3.40.50.720">
    <property type="entry name" value="NAD(P)-binding Rossmann-like Domain"/>
    <property type="match status" value="1"/>
</dbReference>
<protein>
    <recommendedName>
        <fullName evidence="6 10">UDP-glucose 4-epimerase</fullName>
        <ecNumber evidence="5 10">5.1.3.2</ecNumber>
    </recommendedName>
</protein>
<dbReference type="Pfam" id="PF01370">
    <property type="entry name" value="Epimerase"/>
    <property type="match status" value="1"/>
</dbReference>
<accession>A0ABV7D3F2</accession>
<dbReference type="EC" id="5.1.3.2" evidence="5 10"/>
<dbReference type="RefSeq" id="WP_194215170.1">
    <property type="nucleotide sequence ID" value="NZ_CP061205.1"/>
</dbReference>
<dbReference type="InterPro" id="IPR001509">
    <property type="entry name" value="Epimerase_deHydtase"/>
</dbReference>
<evidence type="ECO:0000256" key="6">
    <source>
        <dbReference type="ARBA" id="ARBA00018569"/>
    </source>
</evidence>
<keyword evidence="8 10" id="KW-0413">Isomerase</keyword>
<dbReference type="InterPro" id="IPR036291">
    <property type="entry name" value="NAD(P)-bd_dom_sf"/>
</dbReference>
<evidence type="ECO:0000256" key="1">
    <source>
        <dbReference type="ARBA" id="ARBA00000083"/>
    </source>
</evidence>
<dbReference type="NCBIfam" id="TIGR01179">
    <property type="entry name" value="galE"/>
    <property type="match status" value="1"/>
</dbReference>
<evidence type="ECO:0000256" key="10">
    <source>
        <dbReference type="RuleBase" id="RU366046"/>
    </source>
</evidence>
<keyword evidence="13" id="KW-1185">Reference proteome</keyword>
<evidence type="ECO:0000259" key="11">
    <source>
        <dbReference type="Pfam" id="PF01370"/>
    </source>
</evidence>
<reference evidence="13" key="1">
    <citation type="journal article" date="2019" name="Int. J. Syst. Evol. Microbiol.">
        <title>The Global Catalogue of Microorganisms (GCM) 10K type strain sequencing project: providing services to taxonomists for standard genome sequencing and annotation.</title>
        <authorList>
            <consortium name="The Broad Institute Genomics Platform"/>
            <consortium name="The Broad Institute Genome Sequencing Center for Infectious Disease"/>
            <person name="Wu L."/>
            <person name="Ma J."/>
        </authorList>
    </citation>
    <scope>NUCLEOTIDE SEQUENCE [LARGE SCALE GENOMIC DNA]</scope>
    <source>
        <strain evidence="13">KCTC 62164</strain>
    </source>
</reference>
<dbReference type="Proteomes" id="UP001595444">
    <property type="component" value="Unassembled WGS sequence"/>
</dbReference>
<comment type="subunit">
    <text evidence="10">Homodimer.</text>
</comment>
<dbReference type="InterPro" id="IPR005886">
    <property type="entry name" value="UDP_G4E"/>
</dbReference>
<evidence type="ECO:0000256" key="9">
    <source>
        <dbReference type="ARBA" id="ARBA00023277"/>
    </source>
</evidence>
<comment type="cofactor">
    <cofactor evidence="2 10">
        <name>NAD(+)</name>
        <dbReference type="ChEBI" id="CHEBI:57540"/>
    </cofactor>
</comment>
<evidence type="ECO:0000313" key="12">
    <source>
        <dbReference type="EMBL" id="MFC3051698.1"/>
    </source>
</evidence>
<dbReference type="EMBL" id="JBHRSL010000004">
    <property type="protein sequence ID" value="MFC3051698.1"/>
    <property type="molecule type" value="Genomic_DNA"/>
</dbReference>
<organism evidence="12 13">
    <name type="scientific">Kordiimonas pumila</name>
    <dbReference type="NCBI Taxonomy" id="2161677"/>
    <lineage>
        <taxon>Bacteria</taxon>
        <taxon>Pseudomonadati</taxon>
        <taxon>Pseudomonadota</taxon>
        <taxon>Alphaproteobacteria</taxon>
        <taxon>Kordiimonadales</taxon>
        <taxon>Kordiimonadaceae</taxon>
        <taxon>Kordiimonas</taxon>
    </lineage>
</organism>
<dbReference type="SUPFAM" id="SSF51735">
    <property type="entry name" value="NAD(P)-binding Rossmann-fold domains"/>
    <property type="match status" value="1"/>
</dbReference>
<comment type="catalytic activity">
    <reaction evidence="1 10">
        <text>UDP-alpha-D-glucose = UDP-alpha-D-galactose</text>
        <dbReference type="Rhea" id="RHEA:22168"/>
        <dbReference type="ChEBI" id="CHEBI:58885"/>
        <dbReference type="ChEBI" id="CHEBI:66914"/>
        <dbReference type="EC" id="5.1.3.2"/>
    </reaction>
</comment>
<keyword evidence="7 10" id="KW-0520">NAD</keyword>
<dbReference type="PANTHER" id="PTHR43725:SF53">
    <property type="entry name" value="UDP-ARABINOSE 4-EPIMERASE 1"/>
    <property type="match status" value="1"/>
</dbReference>
<evidence type="ECO:0000313" key="13">
    <source>
        <dbReference type="Proteomes" id="UP001595444"/>
    </source>
</evidence>
<sequence length="329" mass="35317">MTTVLIPGGAGFIGSHTVRALQTSGFESIILDNLSNGHKSSIPENSLFIEGDIQNRALLDEIFTQHKIDAVIHFAAFIEAGESVVNPLAFYSNNTGGTLCLLEAMTEHGIRPIVFSSTAAVYGQQETVATLSEDLPKKPINPYGESKWAVECMLRDTAATGALDAIALRYFNAAGSDPEGKTGELHDPETHLIPLVLQAASGKRSSIKVFGTDYGTPDGTCIRDYIHVCDLASAHVKALEHLLALGSTKGFYDAFNLGTGNGFSVRAVIESAKRVTGTDFAVVEEGRRAGDPAVLVADSSKARKHLGWEPLYPSLDDMVAHAWNFLKDR</sequence>
<dbReference type="GO" id="GO:0003978">
    <property type="term" value="F:UDP-glucose 4-epimerase activity"/>
    <property type="evidence" value="ECO:0007669"/>
    <property type="project" value="UniProtKB-EC"/>
</dbReference>
<feature type="domain" description="NAD-dependent epimerase/dehydratase" evidence="11">
    <location>
        <begin position="4"/>
        <end position="244"/>
    </location>
</feature>
<comment type="similarity">
    <text evidence="4 10">Belongs to the NAD(P)-dependent epimerase/dehydratase family.</text>
</comment>
<evidence type="ECO:0000256" key="8">
    <source>
        <dbReference type="ARBA" id="ARBA00023235"/>
    </source>
</evidence>
<evidence type="ECO:0000256" key="7">
    <source>
        <dbReference type="ARBA" id="ARBA00023027"/>
    </source>
</evidence>
<evidence type="ECO:0000256" key="2">
    <source>
        <dbReference type="ARBA" id="ARBA00001911"/>
    </source>
</evidence>
<dbReference type="CDD" id="cd05247">
    <property type="entry name" value="UDP_G4E_1_SDR_e"/>
    <property type="match status" value="1"/>
</dbReference>
<gene>
    <name evidence="12" type="primary">galE</name>
    <name evidence="12" type="ORF">ACFOKA_07270</name>
</gene>
<dbReference type="PANTHER" id="PTHR43725">
    <property type="entry name" value="UDP-GLUCOSE 4-EPIMERASE"/>
    <property type="match status" value="1"/>
</dbReference>
<comment type="pathway">
    <text evidence="3 10">Carbohydrate metabolism; galactose metabolism.</text>
</comment>